<evidence type="ECO:0000313" key="2">
    <source>
        <dbReference type="EMBL" id="VDK78308.1"/>
    </source>
</evidence>
<protein>
    <submittedName>
        <fullName evidence="2">Uncharacterized protein</fullName>
    </submittedName>
</protein>
<feature type="region of interest" description="Disordered" evidence="1">
    <location>
        <begin position="75"/>
        <end position="134"/>
    </location>
</feature>
<feature type="compositionally biased region" description="Polar residues" evidence="1">
    <location>
        <begin position="118"/>
        <end position="130"/>
    </location>
</feature>
<dbReference type="OrthoDB" id="5869075at2759"/>
<evidence type="ECO:0000313" key="3">
    <source>
        <dbReference type="Proteomes" id="UP000277928"/>
    </source>
</evidence>
<evidence type="ECO:0000256" key="1">
    <source>
        <dbReference type="SAM" id="MobiDB-lite"/>
    </source>
</evidence>
<feature type="compositionally biased region" description="Basic and acidic residues" evidence="1">
    <location>
        <begin position="295"/>
        <end position="309"/>
    </location>
</feature>
<feature type="region of interest" description="Disordered" evidence="1">
    <location>
        <begin position="246"/>
        <end position="309"/>
    </location>
</feature>
<feature type="compositionally biased region" description="Low complexity" evidence="1">
    <location>
        <begin position="83"/>
        <end position="98"/>
    </location>
</feature>
<gene>
    <name evidence="2" type="ORF">NLS_LOCUS4034</name>
</gene>
<sequence>MNHWLGQDALWDRKNRLGQGIFVWLTVRIGCVSHQLGSREGSSDRTVRGTFAFGSSTPRILSHLCSRTGENGSNLEVGRRSYTTPTFSTSRSKTSTSTNARMKGTDKAIQKPSDRAASKSTCPISSTSYQSKERNEEIMNAVEMKLEVENDKVRPMNKIATKEQWKSEKVDGSESLAHLPEEALKKSSSLSAGFGNEEENVLLTKEPKSEITFPEGRKLSTAANAVEDDDSQLLLSTALTSTEKIKAEKIAKDSSGTEREREERRNIDESIHEHKIIYNNSYQPEAPVPQQCVKISEREERKSNDISVL</sequence>
<organism evidence="2 3">
    <name type="scientific">Litomosoides sigmodontis</name>
    <name type="common">Filarial nematode worm</name>
    <dbReference type="NCBI Taxonomy" id="42156"/>
    <lineage>
        <taxon>Eukaryota</taxon>
        <taxon>Metazoa</taxon>
        <taxon>Ecdysozoa</taxon>
        <taxon>Nematoda</taxon>
        <taxon>Chromadorea</taxon>
        <taxon>Rhabditida</taxon>
        <taxon>Spirurina</taxon>
        <taxon>Spiruromorpha</taxon>
        <taxon>Filarioidea</taxon>
        <taxon>Onchocercidae</taxon>
        <taxon>Litomosoides</taxon>
    </lineage>
</organism>
<accession>A0A3P6UGV4</accession>
<keyword evidence="3" id="KW-1185">Reference proteome</keyword>
<name>A0A3P6UGV4_LITSI</name>
<dbReference type="AlphaFoldDB" id="A0A3P6UGV4"/>
<feature type="compositionally biased region" description="Basic and acidic residues" evidence="1">
    <location>
        <begin position="246"/>
        <end position="276"/>
    </location>
</feature>
<reference evidence="2 3" key="1">
    <citation type="submission" date="2018-08" db="EMBL/GenBank/DDBJ databases">
        <authorList>
            <person name="Laetsch R D."/>
            <person name="Stevens L."/>
            <person name="Kumar S."/>
            <person name="Blaxter L. M."/>
        </authorList>
    </citation>
    <scope>NUCLEOTIDE SEQUENCE [LARGE SCALE GENOMIC DNA]</scope>
</reference>
<feature type="compositionally biased region" description="Basic and acidic residues" evidence="1">
    <location>
        <begin position="103"/>
        <end position="117"/>
    </location>
</feature>
<dbReference type="EMBL" id="UYRX01000241">
    <property type="protein sequence ID" value="VDK78308.1"/>
    <property type="molecule type" value="Genomic_DNA"/>
</dbReference>
<dbReference type="Proteomes" id="UP000277928">
    <property type="component" value="Unassembled WGS sequence"/>
</dbReference>
<proteinExistence type="predicted"/>